<sequence>MSSIFTNVPQGFNLAVEVLNSLPQDILAEMCQDVAAFLQYKIALFPVEQYQKCLQNAEISYDAKLIFNAISYIFRCAAKAKLPTDKLITELKSSLCWKDSTLAVIKHVWNDQGKILCSSDLVQTLNVGQLLDMKWKLSVGVSSSTCRSLNSPYITALVSATDPSGAVLTKSFEMTIGEFKKFAAQMREIASVLETV</sequence>
<dbReference type="AlphaFoldDB" id="A0AAD9QKV3"/>
<reference evidence="5" key="2">
    <citation type="journal article" date="2023" name="Science">
        <title>Genomic signatures of disease resistance in endangered staghorn corals.</title>
        <authorList>
            <person name="Vollmer S.V."/>
            <person name="Selwyn J.D."/>
            <person name="Despard B.A."/>
            <person name="Roesel C.L."/>
        </authorList>
    </citation>
    <scope>NUCLEOTIDE SEQUENCE</scope>
    <source>
        <strain evidence="5">K2</strain>
    </source>
</reference>
<comment type="caution">
    <text evidence="5">The sequence shown here is derived from an EMBL/GenBank/DDBJ whole genome shotgun (WGS) entry which is preliminary data.</text>
</comment>
<proteinExistence type="inferred from homology"/>
<evidence type="ECO:0000256" key="3">
    <source>
        <dbReference type="ARBA" id="ARBA00093468"/>
    </source>
</evidence>
<evidence type="ECO:0000313" key="6">
    <source>
        <dbReference type="Proteomes" id="UP001249851"/>
    </source>
</evidence>
<dbReference type="Proteomes" id="UP001249851">
    <property type="component" value="Unassembled WGS sequence"/>
</dbReference>
<accession>A0AAD9QKV3</accession>
<comment type="similarity">
    <text evidence="3">Belongs to the COMM domain-containing protein 6 family.</text>
</comment>
<evidence type="ECO:0000256" key="2">
    <source>
        <dbReference type="ARBA" id="ARBA00093393"/>
    </source>
</evidence>
<gene>
    <name evidence="5" type="ORF">P5673_013462</name>
</gene>
<feature type="domain" description="COMM" evidence="4">
    <location>
        <begin position="129"/>
        <end position="196"/>
    </location>
</feature>
<evidence type="ECO:0000313" key="5">
    <source>
        <dbReference type="EMBL" id="KAK2563122.1"/>
    </source>
</evidence>
<dbReference type="InterPro" id="IPR047155">
    <property type="entry name" value="COMMD4/6/7/8"/>
</dbReference>
<dbReference type="PANTHER" id="PTHR16231">
    <property type="entry name" value="COMM DOMAIN-CONTAINING PROTEIN 4-8 FAMILY MEMBER"/>
    <property type="match status" value="1"/>
</dbReference>
<evidence type="ECO:0000256" key="1">
    <source>
        <dbReference type="ARBA" id="ARBA00039908"/>
    </source>
</evidence>
<reference evidence="5" key="1">
    <citation type="journal article" date="2023" name="G3 (Bethesda)">
        <title>Whole genome assembly and annotation of the endangered Caribbean coral Acropora cervicornis.</title>
        <authorList>
            <person name="Selwyn J.D."/>
            <person name="Vollmer S.V."/>
        </authorList>
    </citation>
    <scope>NUCLEOTIDE SEQUENCE</scope>
    <source>
        <strain evidence="5">K2</strain>
    </source>
</reference>
<comment type="function">
    <text evidence="2">Scaffold protein in the commander complex that is essential for endosomal recycling of transmembrane cargos; the commander complex is composed of the CCC subcomplex and the retriever subcomplex. May modulate activity of cullin-RING E3 ubiquitin ligase (CRL) complexes. Down-regulates activation of NF-kappa-B. Inhibits TNF-induced NFKB1 activation.</text>
</comment>
<dbReference type="PANTHER" id="PTHR16231:SF5">
    <property type="entry name" value="COMM DOMAIN-CONTAINING PROTEIN 6"/>
    <property type="match status" value="1"/>
</dbReference>
<evidence type="ECO:0000259" key="4">
    <source>
        <dbReference type="PROSITE" id="PS51269"/>
    </source>
</evidence>
<organism evidence="5 6">
    <name type="scientific">Acropora cervicornis</name>
    <name type="common">Staghorn coral</name>
    <dbReference type="NCBI Taxonomy" id="6130"/>
    <lineage>
        <taxon>Eukaryota</taxon>
        <taxon>Metazoa</taxon>
        <taxon>Cnidaria</taxon>
        <taxon>Anthozoa</taxon>
        <taxon>Hexacorallia</taxon>
        <taxon>Scleractinia</taxon>
        <taxon>Astrocoeniina</taxon>
        <taxon>Acroporidae</taxon>
        <taxon>Acropora</taxon>
    </lineage>
</organism>
<dbReference type="Pfam" id="PF07258">
    <property type="entry name" value="COMM_domain"/>
    <property type="match status" value="1"/>
</dbReference>
<name>A0AAD9QKV3_ACRCE</name>
<protein>
    <recommendedName>
        <fullName evidence="1">COMM domain-containing protein 6</fullName>
    </recommendedName>
</protein>
<dbReference type="InterPro" id="IPR017920">
    <property type="entry name" value="COMM"/>
</dbReference>
<dbReference type="PROSITE" id="PS51269">
    <property type="entry name" value="COMM"/>
    <property type="match status" value="1"/>
</dbReference>
<dbReference type="EMBL" id="JARQWQ010000026">
    <property type="protein sequence ID" value="KAK2563122.1"/>
    <property type="molecule type" value="Genomic_DNA"/>
</dbReference>
<dbReference type="GO" id="GO:0051059">
    <property type="term" value="F:NF-kappaB binding"/>
    <property type="evidence" value="ECO:0007669"/>
    <property type="project" value="TreeGrafter"/>
</dbReference>
<keyword evidence="6" id="KW-1185">Reference proteome</keyword>